<dbReference type="AlphaFoldDB" id="A0AAV7PGD3"/>
<evidence type="ECO:0000313" key="2">
    <source>
        <dbReference type="EMBL" id="KAJ1126257.1"/>
    </source>
</evidence>
<name>A0AAV7PGD3_PLEWA</name>
<organism evidence="2 3">
    <name type="scientific">Pleurodeles waltl</name>
    <name type="common">Iberian ribbed newt</name>
    <dbReference type="NCBI Taxonomy" id="8319"/>
    <lineage>
        <taxon>Eukaryota</taxon>
        <taxon>Metazoa</taxon>
        <taxon>Chordata</taxon>
        <taxon>Craniata</taxon>
        <taxon>Vertebrata</taxon>
        <taxon>Euteleostomi</taxon>
        <taxon>Amphibia</taxon>
        <taxon>Batrachia</taxon>
        <taxon>Caudata</taxon>
        <taxon>Salamandroidea</taxon>
        <taxon>Salamandridae</taxon>
        <taxon>Pleurodelinae</taxon>
        <taxon>Pleurodeles</taxon>
    </lineage>
</organism>
<protein>
    <submittedName>
        <fullName evidence="2">Uncharacterized protein</fullName>
    </submittedName>
</protein>
<feature type="region of interest" description="Disordered" evidence="1">
    <location>
        <begin position="14"/>
        <end position="115"/>
    </location>
</feature>
<gene>
    <name evidence="2" type="ORF">NDU88_004665</name>
</gene>
<reference evidence="2" key="1">
    <citation type="journal article" date="2022" name="bioRxiv">
        <title>Sequencing and chromosome-scale assembly of the giantPleurodeles waltlgenome.</title>
        <authorList>
            <person name="Brown T."/>
            <person name="Elewa A."/>
            <person name="Iarovenko S."/>
            <person name="Subramanian E."/>
            <person name="Araus A.J."/>
            <person name="Petzold A."/>
            <person name="Susuki M."/>
            <person name="Suzuki K.-i.T."/>
            <person name="Hayashi T."/>
            <person name="Toyoda A."/>
            <person name="Oliveira C."/>
            <person name="Osipova E."/>
            <person name="Leigh N.D."/>
            <person name="Simon A."/>
            <person name="Yun M.H."/>
        </authorList>
    </citation>
    <scope>NUCLEOTIDE SEQUENCE</scope>
    <source>
        <strain evidence="2">20211129_DDA</strain>
        <tissue evidence="2">Liver</tissue>
    </source>
</reference>
<feature type="compositionally biased region" description="Basic residues" evidence="1">
    <location>
        <begin position="22"/>
        <end position="34"/>
    </location>
</feature>
<feature type="compositionally biased region" description="Low complexity" evidence="1">
    <location>
        <begin position="92"/>
        <end position="105"/>
    </location>
</feature>
<evidence type="ECO:0000313" key="3">
    <source>
        <dbReference type="Proteomes" id="UP001066276"/>
    </source>
</evidence>
<accession>A0AAV7PGD3</accession>
<dbReference type="Proteomes" id="UP001066276">
    <property type="component" value="Chromosome 7"/>
</dbReference>
<sequence length="115" mass="11591">MASSGPGVTAAFRAPSVCLCRHSGHRGGVPRRNRPSATPAPASGVPLRRSTAAQLPLAGAPEPARGRGSVHSASYPPGCSSAAPTGREVRARSAASTPSRALSLPRHTSGPARPR</sequence>
<keyword evidence="3" id="KW-1185">Reference proteome</keyword>
<evidence type="ECO:0000256" key="1">
    <source>
        <dbReference type="SAM" id="MobiDB-lite"/>
    </source>
</evidence>
<dbReference type="EMBL" id="JANPWB010000011">
    <property type="protein sequence ID" value="KAJ1126257.1"/>
    <property type="molecule type" value="Genomic_DNA"/>
</dbReference>
<proteinExistence type="predicted"/>
<comment type="caution">
    <text evidence="2">The sequence shown here is derived from an EMBL/GenBank/DDBJ whole genome shotgun (WGS) entry which is preliminary data.</text>
</comment>